<sequence>MNVHIYELHNGDRLLKDIYNGTGLHILAAGTEINQSNIEKLLLHRIEYVDIIRIDNSDGEETTSLMSPSSGQAEIFIGAMANMQQMFDQASVSGFIQNDLVEEQVDPLLEHIQKEKDMVSLLLKVNSPDDYTYRHSLKVSMIAYHLSIWSGESEEYARFAAKAGLLHDIGKSKINPDLLAKPGSLTPEEHAAIQKHTIYGYEMIRSSLQDEILALVALQHHERLDGSGYPYQRKEDQIHPLPRIISIADEYSSMTSERTYRAKKDLLAVLKELHKLSFGKLDPRLTYVFIEHMIPNFIGKKARLSDGREGVIVMTNPTSYFRPLIQVEGNFINLDHLPQLEITHIMQE</sequence>
<evidence type="ECO:0000313" key="1">
    <source>
        <dbReference type="EMBL" id="ARF69051.1"/>
    </source>
</evidence>
<dbReference type="InterPro" id="IPR037522">
    <property type="entry name" value="HD_GYP_dom"/>
</dbReference>
<dbReference type="SUPFAM" id="SSF109604">
    <property type="entry name" value="HD-domain/PDEase-like"/>
    <property type="match status" value="1"/>
</dbReference>
<proteinExistence type="predicted"/>
<dbReference type="AlphaFoldDB" id="A0A1U9YQL0"/>
<name>A0A1U9YQL0_9BACL</name>
<dbReference type="NCBIfam" id="TIGR00277">
    <property type="entry name" value="HDIG"/>
    <property type="match status" value="1"/>
</dbReference>
<dbReference type="InterPro" id="IPR006675">
    <property type="entry name" value="HDIG_dom"/>
</dbReference>
<dbReference type="EMBL" id="CP020557">
    <property type="protein sequence ID" value="ARF69051.1"/>
    <property type="molecule type" value="Genomic_DNA"/>
</dbReference>
<organism evidence="1 2">
    <name type="scientific">Paenibacillus larvae subsp. pulvifaciens</name>
    <dbReference type="NCBI Taxonomy" id="1477"/>
    <lineage>
        <taxon>Bacteria</taxon>
        <taxon>Bacillati</taxon>
        <taxon>Bacillota</taxon>
        <taxon>Bacilli</taxon>
        <taxon>Bacillales</taxon>
        <taxon>Paenibacillaceae</taxon>
        <taxon>Paenibacillus</taxon>
    </lineage>
</organism>
<dbReference type="Gene3D" id="1.10.3210.10">
    <property type="entry name" value="Hypothetical protein af1432"/>
    <property type="match status" value="1"/>
</dbReference>
<dbReference type="PANTHER" id="PTHR43155">
    <property type="entry name" value="CYCLIC DI-GMP PHOSPHODIESTERASE PA4108-RELATED"/>
    <property type="match status" value="1"/>
</dbReference>
<dbReference type="GeneID" id="64217750"/>
<dbReference type="Pfam" id="PF13487">
    <property type="entry name" value="HD_5"/>
    <property type="match status" value="1"/>
</dbReference>
<dbReference type="Proteomes" id="UP000192727">
    <property type="component" value="Chromosome"/>
</dbReference>
<dbReference type="PROSITE" id="PS51832">
    <property type="entry name" value="HD_GYP"/>
    <property type="match status" value="1"/>
</dbReference>
<gene>
    <name evidence="1" type="ORF">B7C51_16410</name>
</gene>
<evidence type="ECO:0000313" key="2">
    <source>
        <dbReference type="Proteomes" id="UP000192727"/>
    </source>
</evidence>
<dbReference type="SMART" id="SM00471">
    <property type="entry name" value="HDc"/>
    <property type="match status" value="1"/>
</dbReference>
<protein>
    <submittedName>
        <fullName evidence="1">Uncharacterized protein</fullName>
    </submittedName>
</protein>
<dbReference type="InterPro" id="IPR003607">
    <property type="entry name" value="HD/PDEase_dom"/>
</dbReference>
<dbReference type="RefSeq" id="WP_077996888.1">
    <property type="nucleotide sequence ID" value="NZ_CP019794.1"/>
</dbReference>
<reference evidence="1 2" key="1">
    <citation type="submission" date="2017-03" db="EMBL/GenBank/DDBJ databases">
        <title>Paenibacillus larvae genome sequencing.</title>
        <authorList>
            <person name="Dingman D.W."/>
        </authorList>
    </citation>
    <scope>NUCLEOTIDE SEQUENCE [LARGE SCALE GENOMIC DNA]</scope>
    <source>
        <strain evidence="1 2">SAG 10367</strain>
    </source>
</reference>
<dbReference type="PANTHER" id="PTHR43155:SF2">
    <property type="entry name" value="CYCLIC DI-GMP PHOSPHODIESTERASE PA4108"/>
    <property type="match status" value="1"/>
</dbReference>
<accession>A0A1U9YQL0</accession>
<dbReference type="CDD" id="cd00077">
    <property type="entry name" value="HDc"/>
    <property type="match status" value="1"/>
</dbReference>